<accession>A0ABR8PN97</accession>
<dbReference type="InterPro" id="IPR043749">
    <property type="entry name" value="DUF5694"/>
</dbReference>
<evidence type="ECO:0000313" key="1">
    <source>
        <dbReference type="EMBL" id="MBD7909662.1"/>
    </source>
</evidence>
<keyword evidence="2" id="KW-1185">Reference proteome</keyword>
<sequence length="234" mass="27720">MKQDKAKILILGTFHMSEYEELHSEKRQTEIQELVLKIARFQPTKIAVEMVPKDSGYFNEKYDQYKSGSQNLEMNEIFQVAFRLDVEMGHEQIYPTDWMGDADMHYSEVESWGRENQPELLKEIYEDLFIPELTDSKSIVDYYKELNDPVFINAIHKMYVNLARLGDFDNYIGMNWLSWWYKRNLIMFSNLTRLIESEEERILFLVGSSHSSIVTKFLEESEVCEVVQPLRVLS</sequence>
<evidence type="ECO:0008006" key="3">
    <source>
        <dbReference type="Google" id="ProtNLM"/>
    </source>
</evidence>
<organism evidence="1 2">
    <name type="scientific">Sporosarcina gallistercoris</name>
    <dbReference type="NCBI Taxonomy" id="2762245"/>
    <lineage>
        <taxon>Bacteria</taxon>
        <taxon>Bacillati</taxon>
        <taxon>Bacillota</taxon>
        <taxon>Bacilli</taxon>
        <taxon>Bacillales</taxon>
        <taxon>Caryophanaceae</taxon>
        <taxon>Sporosarcina</taxon>
    </lineage>
</organism>
<reference evidence="1 2" key="1">
    <citation type="submission" date="2020-08" db="EMBL/GenBank/DDBJ databases">
        <title>A Genomic Blueprint of the Chicken Gut Microbiome.</title>
        <authorList>
            <person name="Gilroy R."/>
            <person name="Ravi A."/>
            <person name="Getino M."/>
            <person name="Pursley I."/>
            <person name="Horton D.L."/>
            <person name="Alikhan N.-F."/>
            <person name="Baker D."/>
            <person name="Gharbi K."/>
            <person name="Hall N."/>
            <person name="Watson M."/>
            <person name="Adriaenssens E.M."/>
            <person name="Foster-Nyarko E."/>
            <person name="Jarju S."/>
            <person name="Secka A."/>
            <person name="Antonio M."/>
            <person name="Oren A."/>
            <person name="Chaudhuri R."/>
            <person name="La Ragione R.M."/>
            <person name="Hildebrand F."/>
            <person name="Pallen M.J."/>
        </authorList>
    </citation>
    <scope>NUCLEOTIDE SEQUENCE [LARGE SCALE GENOMIC DNA]</scope>
    <source>
        <strain evidence="1 2">Sa3CUA8</strain>
    </source>
</reference>
<evidence type="ECO:0000313" key="2">
    <source>
        <dbReference type="Proteomes" id="UP000659496"/>
    </source>
</evidence>
<name>A0ABR8PN97_9BACL</name>
<dbReference type="RefSeq" id="WP_191692112.1">
    <property type="nucleotide sequence ID" value="NZ_JACSQY010000017.1"/>
</dbReference>
<comment type="caution">
    <text evidence="1">The sequence shown here is derived from an EMBL/GenBank/DDBJ whole genome shotgun (WGS) entry which is preliminary data.</text>
</comment>
<protein>
    <recommendedName>
        <fullName evidence="3">Haem-binding uptake Tiki superfamily ChaN domain-containing protein</fullName>
    </recommendedName>
</protein>
<dbReference type="Proteomes" id="UP000659496">
    <property type="component" value="Unassembled WGS sequence"/>
</dbReference>
<proteinExistence type="predicted"/>
<dbReference type="Pfam" id="PF18950">
    <property type="entry name" value="DUF5694"/>
    <property type="match status" value="1"/>
</dbReference>
<gene>
    <name evidence="1" type="ORF">H9659_15095</name>
</gene>
<dbReference type="EMBL" id="JACSQY010000017">
    <property type="protein sequence ID" value="MBD7909662.1"/>
    <property type="molecule type" value="Genomic_DNA"/>
</dbReference>